<gene>
    <name evidence="1" type="ORF">BJ875DRAFT_465759</name>
</gene>
<dbReference type="OrthoDB" id="1694274at2759"/>
<evidence type="ECO:0000313" key="1">
    <source>
        <dbReference type="EMBL" id="KAG9232830.1"/>
    </source>
</evidence>
<dbReference type="EMBL" id="MU251528">
    <property type="protein sequence ID" value="KAG9232830.1"/>
    <property type="molecule type" value="Genomic_DNA"/>
</dbReference>
<evidence type="ECO:0000313" key="2">
    <source>
        <dbReference type="Proteomes" id="UP000824998"/>
    </source>
</evidence>
<dbReference type="GO" id="GO:0016787">
    <property type="term" value="F:hydrolase activity"/>
    <property type="evidence" value="ECO:0007669"/>
    <property type="project" value="UniProtKB-KW"/>
</dbReference>
<keyword evidence="2" id="KW-1185">Reference proteome</keyword>
<reference evidence="1" key="1">
    <citation type="journal article" date="2021" name="IMA Fungus">
        <title>Genomic characterization of three marine fungi, including Emericellopsis atlantica sp. nov. with signatures of a generalist lifestyle and marine biomass degradation.</title>
        <authorList>
            <person name="Hagestad O.C."/>
            <person name="Hou L."/>
            <person name="Andersen J.H."/>
            <person name="Hansen E.H."/>
            <person name="Altermark B."/>
            <person name="Li C."/>
            <person name="Kuhnert E."/>
            <person name="Cox R.J."/>
            <person name="Crous P.W."/>
            <person name="Spatafora J.W."/>
            <person name="Lail K."/>
            <person name="Amirebrahimi M."/>
            <person name="Lipzen A."/>
            <person name="Pangilinan J."/>
            <person name="Andreopoulos W."/>
            <person name="Hayes R.D."/>
            <person name="Ng V."/>
            <person name="Grigoriev I.V."/>
            <person name="Jackson S.A."/>
            <person name="Sutton T.D.S."/>
            <person name="Dobson A.D.W."/>
            <person name="Rama T."/>
        </authorList>
    </citation>
    <scope>NUCLEOTIDE SEQUENCE</scope>
    <source>
        <strain evidence="1">TRa018bII</strain>
    </source>
</reference>
<accession>A0A9P8C457</accession>
<dbReference type="AlphaFoldDB" id="A0A9P8C457"/>
<keyword evidence="1" id="KW-0378">Hydrolase</keyword>
<sequence>MSQEDFPIEFVLESIEAVMMAKQPKVLLFDIGGVCVISPFQAILNYELANSIPPGWINFSISRTAPTGTWHQLERGEILLDTTYFYNFTKDLHNPTLWSAFYTTKARVANPSLPPEVPPMPKVNAEFVFWKMMSESRTFDPWMYPALLALKKSGRYIIAALSNTVIFPPSHPYSNPKPEEDIKAIFDLFISSAHVGLRKPSPEIYALALKEIDDFSRENASGRGGKELGWKDGVKADEILFLDDIGENLKAGKKAGFRTLKVNLGRAFEAVDELEKVTGLKIAGTHPKIPVEPKYPKKAKL</sequence>
<dbReference type="InterPro" id="IPR023214">
    <property type="entry name" value="HAD_sf"/>
</dbReference>
<dbReference type="InterPro" id="IPR036412">
    <property type="entry name" value="HAD-like_sf"/>
</dbReference>
<dbReference type="Proteomes" id="UP000824998">
    <property type="component" value="Unassembled WGS sequence"/>
</dbReference>
<name>A0A9P8C457_9HELO</name>
<dbReference type="PANTHER" id="PTHR47829:SF1">
    <property type="entry name" value="HAD FAMILY PHOSPHATASE"/>
    <property type="match status" value="1"/>
</dbReference>
<dbReference type="SFLD" id="SFLDG01129">
    <property type="entry name" value="C1.5:_HAD__Beta-PGM__Phosphata"/>
    <property type="match status" value="1"/>
</dbReference>
<protein>
    <submittedName>
        <fullName evidence="1">Epoxide hydrolase</fullName>
    </submittedName>
</protein>
<proteinExistence type="predicted"/>
<dbReference type="SFLD" id="SFLDS00003">
    <property type="entry name" value="Haloacid_Dehalogenase"/>
    <property type="match status" value="1"/>
</dbReference>
<dbReference type="InterPro" id="IPR052898">
    <property type="entry name" value="ACAD10-like"/>
</dbReference>
<comment type="caution">
    <text evidence="1">The sequence shown here is derived from an EMBL/GenBank/DDBJ whole genome shotgun (WGS) entry which is preliminary data.</text>
</comment>
<dbReference type="InterPro" id="IPR023198">
    <property type="entry name" value="PGP-like_dom2"/>
</dbReference>
<dbReference type="PANTHER" id="PTHR47829">
    <property type="entry name" value="HYDROLASE, PUTATIVE (AFU_ORTHOLOGUE AFUA_1G12880)-RELATED"/>
    <property type="match status" value="1"/>
</dbReference>
<organism evidence="1 2">
    <name type="scientific">Amylocarpus encephaloides</name>
    <dbReference type="NCBI Taxonomy" id="45428"/>
    <lineage>
        <taxon>Eukaryota</taxon>
        <taxon>Fungi</taxon>
        <taxon>Dikarya</taxon>
        <taxon>Ascomycota</taxon>
        <taxon>Pezizomycotina</taxon>
        <taxon>Leotiomycetes</taxon>
        <taxon>Helotiales</taxon>
        <taxon>Helotiales incertae sedis</taxon>
        <taxon>Amylocarpus</taxon>
    </lineage>
</organism>
<dbReference type="SUPFAM" id="SSF56784">
    <property type="entry name" value="HAD-like"/>
    <property type="match status" value="1"/>
</dbReference>
<dbReference type="Gene3D" id="1.10.150.240">
    <property type="entry name" value="Putative phosphatase, domain 2"/>
    <property type="match status" value="1"/>
</dbReference>
<dbReference type="Gene3D" id="3.40.50.1000">
    <property type="entry name" value="HAD superfamily/HAD-like"/>
    <property type="match status" value="1"/>
</dbReference>